<evidence type="ECO:0000313" key="2">
    <source>
        <dbReference type="EMBL" id="KAK0476027.1"/>
    </source>
</evidence>
<reference evidence="2" key="1">
    <citation type="submission" date="2023-06" db="EMBL/GenBank/DDBJ databases">
        <authorList>
            <consortium name="Lawrence Berkeley National Laboratory"/>
            <person name="Ahrendt S."/>
            <person name="Sahu N."/>
            <person name="Indic B."/>
            <person name="Wong-Bajracharya J."/>
            <person name="Merenyi Z."/>
            <person name="Ke H.-M."/>
            <person name="Monk M."/>
            <person name="Kocsube S."/>
            <person name="Drula E."/>
            <person name="Lipzen A."/>
            <person name="Balint B."/>
            <person name="Henrissat B."/>
            <person name="Andreopoulos B."/>
            <person name="Martin F.M."/>
            <person name="Harder C.B."/>
            <person name="Rigling D."/>
            <person name="Ford K.L."/>
            <person name="Foster G.D."/>
            <person name="Pangilinan J."/>
            <person name="Papanicolaou A."/>
            <person name="Barry K."/>
            <person name="LaButti K."/>
            <person name="Viragh M."/>
            <person name="Koriabine M."/>
            <person name="Yan M."/>
            <person name="Riley R."/>
            <person name="Champramary S."/>
            <person name="Plett K.L."/>
            <person name="Tsai I.J."/>
            <person name="Slot J."/>
            <person name="Sipos G."/>
            <person name="Plett J."/>
            <person name="Nagy L.G."/>
            <person name="Grigoriev I.V."/>
        </authorList>
    </citation>
    <scope>NUCLEOTIDE SEQUENCE</scope>
    <source>
        <strain evidence="2">ICMP 16352</strain>
    </source>
</reference>
<feature type="transmembrane region" description="Helical" evidence="1">
    <location>
        <begin position="50"/>
        <end position="71"/>
    </location>
</feature>
<keyword evidence="1" id="KW-0812">Transmembrane</keyword>
<sequence length="121" mass="13499">MTKKINERPGSRGCTSVTRLSNYLRSPFESHYSMCLQTAQHPHQKSIVRLSSMFSLLLSAAVLSRFIYLFHSSEPSPCTKGTVLSAAALSLVHIFMLTLHGPILFGLRFSPFYTQHQLSGP</sequence>
<keyword evidence="1" id="KW-0472">Membrane</keyword>
<proteinExistence type="predicted"/>
<evidence type="ECO:0000256" key="1">
    <source>
        <dbReference type="SAM" id="Phobius"/>
    </source>
</evidence>
<accession>A0AA39P1V5</accession>
<dbReference type="AlphaFoldDB" id="A0AA39P1V5"/>
<keyword evidence="3" id="KW-1185">Reference proteome</keyword>
<keyword evidence="1" id="KW-1133">Transmembrane helix</keyword>
<gene>
    <name evidence="2" type="ORF">IW261DRAFT_1491613</name>
</gene>
<protein>
    <submittedName>
        <fullName evidence="2">Uncharacterized protein</fullName>
    </submittedName>
</protein>
<organism evidence="2 3">
    <name type="scientific">Armillaria novae-zelandiae</name>
    <dbReference type="NCBI Taxonomy" id="153914"/>
    <lineage>
        <taxon>Eukaryota</taxon>
        <taxon>Fungi</taxon>
        <taxon>Dikarya</taxon>
        <taxon>Basidiomycota</taxon>
        <taxon>Agaricomycotina</taxon>
        <taxon>Agaricomycetes</taxon>
        <taxon>Agaricomycetidae</taxon>
        <taxon>Agaricales</taxon>
        <taxon>Marasmiineae</taxon>
        <taxon>Physalacriaceae</taxon>
        <taxon>Armillaria</taxon>
    </lineage>
</organism>
<feature type="transmembrane region" description="Helical" evidence="1">
    <location>
        <begin position="83"/>
        <end position="107"/>
    </location>
</feature>
<evidence type="ECO:0000313" key="3">
    <source>
        <dbReference type="Proteomes" id="UP001175227"/>
    </source>
</evidence>
<dbReference type="EMBL" id="JAUEPR010000021">
    <property type="protein sequence ID" value="KAK0476027.1"/>
    <property type="molecule type" value="Genomic_DNA"/>
</dbReference>
<comment type="caution">
    <text evidence="2">The sequence shown here is derived from an EMBL/GenBank/DDBJ whole genome shotgun (WGS) entry which is preliminary data.</text>
</comment>
<name>A0AA39P1V5_9AGAR</name>
<dbReference type="Proteomes" id="UP001175227">
    <property type="component" value="Unassembled WGS sequence"/>
</dbReference>